<accession>A0A1B1YWZ2</accession>
<dbReference type="PROSITE" id="PS00570">
    <property type="entry name" value="RING_HYDROXYL_ALPHA"/>
    <property type="match status" value="1"/>
</dbReference>
<keyword evidence="13" id="KW-1185">Reference proteome</keyword>
<dbReference type="EMBL" id="CP014671">
    <property type="protein sequence ID" value="ANX05301.1"/>
    <property type="molecule type" value="Genomic_DNA"/>
</dbReference>
<dbReference type="GO" id="GO:0051537">
    <property type="term" value="F:2 iron, 2 sulfur cluster binding"/>
    <property type="evidence" value="ECO:0007669"/>
    <property type="project" value="UniProtKB-KW"/>
</dbReference>
<evidence type="ECO:0000256" key="9">
    <source>
        <dbReference type="ARBA" id="ARBA00023027"/>
    </source>
</evidence>
<keyword evidence="3" id="KW-0479">Metal-binding</keyword>
<evidence type="ECO:0000256" key="3">
    <source>
        <dbReference type="ARBA" id="ARBA00022723"/>
    </source>
</evidence>
<dbReference type="STRING" id="1810504.PG2T_14655"/>
<dbReference type="KEGG" id="gbi:PG2T_14655"/>
<keyword evidence="2" id="KW-0001">2Fe-2S</keyword>
<proteinExistence type="inferred from homology"/>
<dbReference type="InterPro" id="IPR017941">
    <property type="entry name" value="Rieske_2Fe-2S"/>
</dbReference>
<evidence type="ECO:0000259" key="11">
    <source>
        <dbReference type="PROSITE" id="PS51296"/>
    </source>
</evidence>
<comment type="similarity">
    <text evidence="1">Belongs to the bacterial ring-hydroxylating dioxygenase alpha subunit family.</text>
</comment>
<keyword evidence="4" id="KW-0058">Aromatic hydrocarbons catabolism</keyword>
<dbReference type="Gene3D" id="3.90.380.10">
    <property type="entry name" value="Naphthalene 1,2-dioxygenase Alpha Subunit, Chain A, domain 1"/>
    <property type="match status" value="1"/>
</dbReference>
<dbReference type="RefSeq" id="WP_068807149.1">
    <property type="nucleotide sequence ID" value="NZ_CP014671.1"/>
</dbReference>
<evidence type="ECO:0000256" key="5">
    <source>
        <dbReference type="ARBA" id="ARBA00022964"/>
    </source>
</evidence>
<evidence type="ECO:0000256" key="6">
    <source>
        <dbReference type="ARBA" id="ARBA00023002"/>
    </source>
</evidence>
<dbReference type="InterPro" id="IPR043266">
    <property type="entry name" value="RHO_NdoB-like_C"/>
</dbReference>
<name>A0A1B1YWZ2_9GAMM</name>
<dbReference type="PANTHER" id="PTHR43756">
    <property type="entry name" value="CHOLINE MONOOXYGENASE, CHLOROPLASTIC"/>
    <property type="match status" value="1"/>
</dbReference>
<dbReference type="Gene3D" id="2.102.10.10">
    <property type="entry name" value="Rieske [2Fe-2S] iron-sulphur domain"/>
    <property type="match status" value="1"/>
</dbReference>
<sequence length="457" mass="51734">MDVSHLIDPDRGLIRGEIFHSQAIYEQELEQIFARSWIFLAHDKMLPQPGDFIQNYIGEDPVLVVRQPDGSVRAFLNQCRHRGMRICRADRGNARNFMCSFHGWNYGLDGDVINIPHGEAIYDAVERAEFRATPVRLANYKGFIFGTWDAAAPAFEDYLGDFAWYFDAYIDRYEGGLEVVGMHKWVLPANWKFNAEQPASDMYHGEVSHASAFQVMVPPPKDAHSPPPDWAMRQLGQLSNPSGFQFASPYGHGNGWFAGGMPTMNETIYRWQEATAAQVAARLGPERVLSAGHANIFPNFMMLSNYTFRVTHPRGPNEMEIWAWSMAPVAAPAEVKEAIRLDLLRTFSPAGMFEQDDAVNWEEEQRILRGHMARKAPLIYKQMLGRARYDADGLPGRTVPHVYAEEGARGMYRHYMDMMSGAPWPDLTRRKQQREDAERRALAAQGQPPAKPDAAAA</sequence>
<evidence type="ECO:0000256" key="1">
    <source>
        <dbReference type="ARBA" id="ARBA00008751"/>
    </source>
</evidence>
<dbReference type="InterPro" id="IPR036922">
    <property type="entry name" value="Rieske_2Fe-2S_sf"/>
</dbReference>
<keyword evidence="9" id="KW-0520">NAD</keyword>
<protein>
    <recommendedName>
        <fullName evidence="11">Rieske domain-containing protein</fullName>
    </recommendedName>
</protein>
<dbReference type="SUPFAM" id="SSF55961">
    <property type="entry name" value="Bet v1-like"/>
    <property type="match status" value="1"/>
</dbReference>
<dbReference type="Pfam" id="PF00355">
    <property type="entry name" value="Rieske"/>
    <property type="match status" value="1"/>
</dbReference>
<dbReference type="PRINTS" id="PR00090">
    <property type="entry name" value="RNGDIOXGNASE"/>
</dbReference>
<evidence type="ECO:0000313" key="13">
    <source>
        <dbReference type="Proteomes" id="UP000092952"/>
    </source>
</evidence>
<dbReference type="OrthoDB" id="9769355at2"/>
<evidence type="ECO:0000256" key="7">
    <source>
        <dbReference type="ARBA" id="ARBA00023004"/>
    </source>
</evidence>
<organism evidence="12 13">
    <name type="scientific">Immundisolibacter cernigliae</name>
    <dbReference type="NCBI Taxonomy" id="1810504"/>
    <lineage>
        <taxon>Bacteria</taxon>
        <taxon>Pseudomonadati</taxon>
        <taxon>Pseudomonadota</taxon>
        <taxon>Gammaproteobacteria</taxon>
        <taxon>Immundisolibacterales</taxon>
        <taxon>Immundisolibacteraceae</taxon>
        <taxon>Immundisolibacter</taxon>
    </lineage>
</organism>
<feature type="region of interest" description="Disordered" evidence="10">
    <location>
        <begin position="423"/>
        <end position="457"/>
    </location>
</feature>
<evidence type="ECO:0000256" key="4">
    <source>
        <dbReference type="ARBA" id="ARBA00022797"/>
    </source>
</evidence>
<dbReference type="GO" id="GO:0051213">
    <property type="term" value="F:dioxygenase activity"/>
    <property type="evidence" value="ECO:0007669"/>
    <property type="project" value="UniProtKB-KW"/>
</dbReference>
<evidence type="ECO:0000313" key="12">
    <source>
        <dbReference type="EMBL" id="ANX05301.1"/>
    </source>
</evidence>
<dbReference type="CDD" id="cd08881">
    <property type="entry name" value="RHO_alpha_C_NDO-like"/>
    <property type="match status" value="1"/>
</dbReference>
<dbReference type="PANTHER" id="PTHR43756:SF1">
    <property type="entry name" value="3-PHENYLPROPIONATE_CINNAMIC ACID DIOXYGENASE SUBUNIT ALPHA"/>
    <property type="match status" value="1"/>
</dbReference>
<evidence type="ECO:0000256" key="8">
    <source>
        <dbReference type="ARBA" id="ARBA00023014"/>
    </source>
</evidence>
<dbReference type="SUPFAM" id="SSF50022">
    <property type="entry name" value="ISP domain"/>
    <property type="match status" value="1"/>
</dbReference>
<keyword evidence="7" id="KW-0408">Iron</keyword>
<dbReference type="InterPro" id="IPR015879">
    <property type="entry name" value="Ring_hydroxy_dOase_asu_C_dom"/>
</dbReference>
<keyword evidence="6" id="KW-0560">Oxidoreductase</keyword>
<dbReference type="InParanoid" id="A0A1B1YWZ2"/>
<dbReference type="InterPro" id="IPR001663">
    <property type="entry name" value="Rng_hydr_dOase-A"/>
</dbReference>
<keyword evidence="5" id="KW-0223">Dioxygenase</keyword>
<feature type="domain" description="Rieske" evidence="11">
    <location>
        <begin position="37"/>
        <end position="146"/>
    </location>
</feature>
<evidence type="ECO:0000256" key="2">
    <source>
        <dbReference type="ARBA" id="ARBA00022714"/>
    </source>
</evidence>
<gene>
    <name evidence="12" type="ORF">PG2T_14655</name>
</gene>
<dbReference type="AlphaFoldDB" id="A0A1B1YWZ2"/>
<dbReference type="GO" id="GO:0005506">
    <property type="term" value="F:iron ion binding"/>
    <property type="evidence" value="ECO:0007669"/>
    <property type="project" value="InterPro"/>
</dbReference>
<dbReference type="PROSITE" id="PS51296">
    <property type="entry name" value="RIESKE"/>
    <property type="match status" value="1"/>
</dbReference>
<feature type="compositionally biased region" description="Basic and acidic residues" evidence="10">
    <location>
        <begin position="427"/>
        <end position="441"/>
    </location>
</feature>
<dbReference type="Proteomes" id="UP000092952">
    <property type="component" value="Chromosome"/>
</dbReference>
<dbReference type="InterPro" id="IPR015881">
    <property type="entry name" value="ARHD_Rieske_2Fe_2S"/>
</dbReference>
<evidence type="ECO:0000256" key="10">
    <source>
        <dbReference type="SAM" id="MobiDB-lite"/>
    </source>
</evidence>
<reference evidence="13" key="1">
    <citation type="submission" date="2016-03" db="EMBL/GenBank/DDBJ databases">
        <title>Complete genome sequence of Solimmundus cernigliae, representing a novel lineage of polycyclic aromatic hydrocarbon degraders within the Gammaproteobacteria.</title>
        <authorList>
            <person name="Singleton D.R."/>
            <person name="Dickey A.N."/>
            <person name="Scholl E.H."/>
            <person name="Wright F.A."/>
            <person name="Aitken M.D."/>
        </authorList>
    </citation>
    <scope>NUCLEOTIDE SEQUENCE [LARGE SCALE GENOMIC DNA]</scope>
    <source>
        <strain evidence="13">TR3.2</strain>
    </source>
</reference>
<dbReference type="Pfam" id="PF00848">
    <property type="entry name" value="Ring_hydroxyl_A"/>
    <property type="match status" value="1"/>
</dbReference>
<keyword evidence="8" id="KW-0411">Iron-sulfur</keyword>